<dbReference type="STRING" id="1304281.ACM44_04635"/>
<dbReference type="EMBL" id="LFNG01000005">
    <property type="protein sequence ID" value="KMQ71927.1"/>
    <property type="molecule type" value="Genomic_DNA"/>
</dbReference>
<evidence type="ECO:0000259" key="2">
    <source>
        <dbReference type="Pfam" id="PF06452"/>
    </source>
</evidence>
<dbReference type="GO" id="GO:0004553">
    <property type="term" value="F:hydrolase activity, hydrolyzing O-glycosyl compounds"/>
    <property type="evidence" value="ECO:0007669"/>
    <property type="project" value="InterPro"/>
</dbReference>
<accession>A0A0J7J0X2</accession>
<dbReference type="GO" id="GO:0016052">
    <property type="term" value="P:carbohydrate catabolic process"/>
    <property type="evidence" value="ECO:0007669"/>
    <property type="project" value="InterPro"/>
</dbReference>
<dbReference type="InterPro" id="IPR010502">
    <property type="entry name" value="Carb-bd_dom_fam9"/>
</dbReference>
<evidence type="ECO:0000313" key="4">
    <source>
        <dbReference type="EMBL" id="KMQ71927.1"/>
    </source>
</evidence>
<feature type="domain" description="Carbohydrate-binding" evidence="2">
    <location>
        <begin position="43"/>
        <end position="199"/>
    </location>
</feature>
<feature type="chain" id="PRO_5005289090" evidence="1">
    <location>
        <begin position="20"/>
        <end position="805"/>
    </location>
</feature>
<dbReference type="GO" id="GO:0030246">
    <property type="term" value="F:carbohydrate binding"/>
    <property type="evidence" value="ECO:0007669"/>
    <property type="project" value="InterPro"/>
</dbReference>
<dbReference type="AlphaFoldDB" id="A0A0J7J0X2"/>
<dbReference type="InterPro" id="IPR045670">
    <property type="entry name" value="DUF5916"/>
</dbReference>
<gene>
    <name evidence="4" type="ORF">ACM44_04635</name>
</gene>
<evidence type="ECO:0000259" key="3">
    <source>
        <dbReference type="Pfam" id="PF19313"/>
    </source>
</evidence>
<feature type="signal peptide" evidence="1">
    <location>
        <begin position="1"/>
        <end position="19"/>
    </location>
</feature>
<dbReference type="Gene3D" id="2.60.40.1190">
    <property type="match status" value="1"/>
</dbReference>
<dbReference type="Pfam" id="PF06452">
    <property type="entry name" value="CBM9_1"/>
    <property type="match status" value="1"/>
</dbReference>
<dbReference type="RefSeq" id="WP_048498893.1">
    <property type="nucleotide sequence ID" value="NZ_LFNG01000005.1"/>
</dbReference>
<proteinExistence type="predicted"/>
<name>A0A0J7J0X2_9FLAO</name>
<comment type="caution">
    <text evidence="4">The sequence shown here is derived from an EMBL/GenBank/DDBJ whole genome shotgun (WGS) entry which is preliminary data.</text>
</comment>
<dbReference type="OrthoDB" id="9786766at2"/>
<dbReference type="CDD" id="cd09618">
    <property type="entry name" value="CBM9_like_2"/>
    <property type="match status" value="1"/>
</dbReference>
<dbReference type="Pfam" id="PF19313">
    <property type="entry name" value="DUF5916"/>
    <property type="match status" value="1"/>
</dbReference>
<organism evidence="4 5">
    <name type="scientific">Chryseobacterium koreense CCUG 49689</name>
    <dbReference type="NCBI Taxonomy" id="1304281"/>
    <lineage>
        <taxon>Bacteria</taxon>
        <taxon>Pseudomonadati</taxon>
        <taxon>Bacteroidota</taxon>
        <taxon>Flavobacteriia</taxon>
        <taxon>Flavobacteriales</taxon>
        <taxon>Weeksellaceae</taxon>
        <taxon>Chryseobacterium group</taxon>
        <taxon>Chryseobacterium</taxon>
    </lineage>
</organism>
<keyword evidence="1" id="KW-0732">Signal</keyword>
<evidence type="ECO:0000313" key="5">
    <source>
        <dbReference type="Proteomes" id="UP000035900"/>
    </source>
</evidence>
<protein>
    <submittedName>
        <fullName evidence="4">Uncharacterized protein</fullName>
    </submittedName>
</protein>
<dbReference type="PATRIC" id="fig|1304281.5.peg.999"/>
<dbReference type="Proteomes" id="UP000035900">
    <property type="component" value="Unassembled WGS sequence"/>
</dbReference>
<sequence length="805" mass="93017">MKTLLSAIILLFSTQQFFAQKTENEIISRKNLTIIRTNSVPKIDGILDDEAWQNAPIAQDFIERNPNNGIPEPADFKTIVKVLYDDTGIYFAAKMFDPNPENIKKQLSERDFTANADIFGITINGYNDHQQSVLFMIQASGVQADAKIMTNANDDFTWNAVWNSAVKINEDGWTVEAKIPFSELRFPKKDVQQWGVNFTRIIAKTNQNLTWNHVDNKKATYLMYDGVLDGIEHIKPPVRLSFTPYVSSYLNHFDGKNTSSFNGGMDLKYGINDAFTLDMTLIPDFGQTSFDPAVLNLTPFEQQYSEQRSFFMEGTELFNKGGLFYSRRIGGFPSKYPETEDDEKVTEYPAKVKLFNAFKISGRTNKGLGIGFFNGITEKMEAKILNEATGETRNEVVEPWSNYNVLVLDQRFNGNSSVTLVNTNAMREGNFRDANATGLLWDLNNKKNTYNYFGSLKGSWVMDNGTKFGSRGQAGFAKTSGKNRFNLNGVYATKNWDINDLGFSTTTNFANYNGWYGYRILQPTEKFNNIYLNFNLNYFHRLEPFLYTNFVFNQNTQFTDKNYRSFGGGIETTPFGENDIYEPRVNGRFLKVPAYFDSWIWVESDSRKKLQFNVSLDYYAYDEKGRNKVMPQLYLRYRFSDRLNAIWRFNTTLSNNEIGFAGKDDENIYMGKRQRNTYENSLTSQYTFNDKMSLSLAFRHYFSDVTYDGFSTLNQDGTLSDTTLFNKNLNGTYNSWNLDLRYSWWFAPGSQLTLMYQNAVMNYLEVSRMRFNDNFSTLFNEPMANNFSLKLTYYIDYNQAKKWVK</sequence>
<keyword evidence="5" id="KW-1185">Reference proteome</keyword>
<dbReference type="SUPFAM" id="SSF49344">
    <property type="entry name" value="CBD9-like"/>
    <property type="match status" value="1"/>
</dbReference>
<reference evidence="4 5" key="1">
    <citation type="journal article" date="2004" name="Int. J. Syst. Evol. Microbiol.">
        <title>Kaistella koreensis gen. nov., sp. nov., a novel member of the Chryseobacterium-Bergeyella-Riemerella branch.</title>
        <authorList>
            <person name="Kim M.K."/>
            <person name="Im W.T."/>
            <person name="Shin Y.K."/>
            <person name="Lim J.H."/>
            <person name="Kim S.H."/>
            <person name="Lee B.C."/>
            <person name="Park M.Y."/>
            <person name="Lee K.Y."/>
            <person name="Lee S.T."/>
        </authorList>
    </citation>
    <scope>NUCLEOTIDE SEQUENCE [LARGE SCALE GENOMIC DNA]</scope>
    <source>
        <strain evidence="4 5">CCUG 49689</strain>
    </source>
</reference>
<evidence type="ECO:0000256" key="1">
    <source>
        <dbReference type="SAM" id="SignalP"/>
    </source>
</evidence>
<feature type="domain" description="DUF5916" evidence="3">
    <location>
        <begin position="236"/>
        <end position="804"/>
    </location>
</feature>